<sequence>MSAHRFVVGDDSFFLDLARDWLVSRGIAAQRVPSFEGSPGITDLAMLAGAGSVIMSNSSFCWWGVTAGDSEARPDRRVFVPTPWNRQKKLQAGLTSGPEPVAWIPVPSTFGRGPE</sequence>
<organism evidence="2">
    <name type="scientific">freshwater metagenome</name>
    <dbReference type="NCBI Taxonomy" id="449393"/>
    <lineage>
        <taxon>unclassified sequences</taxon>
        <taxon>metagenomes</taxon>
        <taxon>ecological metagenomes</taxon>
    </lineage>
</organism>
<proteinExistence type="predicted"/>
<evidence type="ECO:0000313" key="2">
    <source>
        <dbReference type="EMBL" id="CAB4974692.1"/>
    </source>
</evidence>
<accession>A0A6J7M5B1</accession>
<dbReference type="EMBL" id="CAFBON010000008">
    <property type="protein sequence ID" value="CAB4974692.1"/>
    <property type="molecule type" value="Genomic_DNA"/>
</dbReference>
<reference evidence="2" key="1">
    <citation type="submission" date="2020-05" db="EMBL/GenBank/DDBJ databases">
        <authorList>
            <person name="Chiriac C."/>
            <person name="Salcher M."/>
            <person name="Ghai R."/>
            <person name="Kavagutti S V."/>
        </authorList>
    </citation>
    <scope>NUCLEOTIDE SEQUENCE</scope>
</reference>
<gene>
    <name evidence="1" type="ORF">UFOPK3001_02457</name>
    <name evidence="2" type="ORF">UFOPK3954_00166</name>
</gene>
<evidence type="ECO:0000313" key="1">
    <source>
        <dbReference type="EMBL" id="CAB4825829.1"/>
    </source>
</evidence>
<dbReference type="EMBL" id="CAFAAJ010000246">
    <property type="protein sequence ID" value="CAB4825829.1"/>
    <property type="molecule type" value="Genomic_DNA"/>
</dbReference>
<name>A0A6J7M5B1_9ZZZZ</name>
<dbReference type="AlphaFoldDB" id="A0A6J7M5B1"/>
<protein>
    <submittedName>
        <fullName evidence="2">Unannotated protein</fullName>
    </submittedName>
</protein>